<evidence type="ECO:0000259" key="4">
    <source>
        <dbReference type="PROSITE" id="PS51194"/>
    </source>
</evidence>
<feature type="compositionally biased region" description="Acidic residues" evidence="2">
    <location>
        <begin position="148"/>
        <end position="158"/>
    </location>
</feature>
<dbReference type="InterPro" id="IPR027417">
    <property type="entry name" value="P-loop_NTPase"/>
</dbReference>
<dbReference type="InterPro" id="IPR000330">
    <property type="entry name" value="SNF2_N"/>
</dbReference>
<dbReference type="PANTHER" id="PTHR10799">
    <property type="entry name" value="SNF2/RAD54 HELICASE FAMILY"/>
    <property type="match status" value="1"/>
</dbReference>
<keyword evidence="5" id="KW-0547">Nucleotide-binding</keyword>
<dbReference type="GO" id="GO:0004386">
    <property type="term" value="F:helicase activity"/>
    <property type="evidence" value="ECO:0007669"/>
    <property type="project" value="UniProtKB-KW"/>
</dbReference>
<evidence type="ECO:0000256" key="1">
    <source>
        <dbReference type="ARBA" id="ARBA00022801"/>
    </source>
</evidence>
<dbReference type="InterPro" id="IPR049730">
    <property type="entry name" value="SNF2/RAD54-like_C"/>
</dbReference>
<evidence type="ECO:0000313" key="5">
    <source>
        <dbReference type="EMBL" id="OQR87528.1"/>
    </source>
</evidence>
<dbReference type="AlphaFoldDB" id="A0A1V9YP31"/>
<sequence>MAAIKELRTGKVVGFVDKEIPVCGGRGVVHLRKDGQLELRCRGATSLIVNQAQGKQAVVKNGSSQLLALKDVFFANGTLLQYTVVEAPPSLGQPQPEPTVVKKRTPPATVEPPVKVQRTRADSIDSSDNDEYIVPKKAPRRTNTVVVDSEDEAADSTTEESSPVHGKADRDEVESIDDEEEDDVFAVEAKAAPPKPSIFEKFSFAKGGDDNGWITAPRLRKLATDEWTAKKMTALKKPTPKPRKPRKRVVASSSEEEDEAESASDSDGLDESEVGQRPASKRSQQDEVAGILQTCAALAEELRTSVSQWSSATIADETALVAVDAGVQFVQTRDIPGLSPTLELQPYQVVGVNWLYLLYQHKMSAVLADEMGLGKTVQTIAFLALLCAKGCGPHFVIVPASTLSNWVRELGRFAPALRVVTYHGAKEDRQALQADRSSVDVLLTTYSYFERDTCGDDRAFFCKFSFGYVVLDEGHSIKNAKTSRFKRIAAVRAKHRLVLSGTPIQNNLSELLSLLSFLMPTIFNHGSEQMMDFFAGEPQGATCTKIRHILGPFILRRLKKNVLLQMVPKTEHTHVLTLPPAQRAVYDELVAAAVAAKDGDKAKAAARKAGGHRGAKREVRALLNLEANIFDGQNDAAIFTQLRKAANHPILLRHHFRSPEKMDTLGAQLYQLGAFGNQCTRAMVDKEIESYSDFDLHELCAQYGDVSPELRALQLPVATLLDSVKFDHLRALLPPLHADGHRVLIFSQWTKLLDLIEVLMAHLGFKFLRLDGSTNVADRQAMIDEFNDDTTIFAFLLSTRAGGLGINLTAADTVILHDLDFNPTLDAQACDRCHRIGQTKPVTVHKLVANDTVDHSIYLIAEQKTQLNDAVLGELGRPKKTSKASGSAADVQAILSSVLSSYSAKVAN</sequence>
<gene>
    <name evidence="5" type="ORF">ACHHYP_08556</name>
</gene>
<evidence type="ECO:0000313" key="6">
    <source>
        <dbReference type="Proteomes" id="UP000243579"/>
    </source>
</evidence>
<keyword evidence="6" id="KW-1185">Reference proteome</keyword>
<keyword evidence="5" id="KW-0347">Helicase</keyword>
<feature type="domain" description="Helicase C-terminal" evidence="4">
    <location>
        <begin position="728"/>
        <end position="879"/>
    </location>
</feature>
<keyword evidence="1" id="KW-0378">Hydrolase</keyword>
<dbReference type="InterPro" id="IPR014001">
    <property type="entry name" value="Helicase_ATP-bd"/>
</dbReference>
<dbReference type="PROSITE" id="PS51194">
    <property type="entry name" value="HELICASE_CTER"/>
    <property type="match status" value="1"/>
</dbReference>
<keyword evidence="5" id="KW-0067">ATP-binding</keyword>
<dbReference type="Gene3D" id="3.40.50.10810">
    <property type="entry name" value="Tandem AAA-ATPase domain"/>
    <property type="match status" value="1"/>
</dbReference>
<dbReference type="GO" id="GO:0016787">
    <property type="term" value="F:hydrolase activity"/>
    <property type="evidence" value="ECO:0007669"/>
    <property type="project" value="UniProtKB-KW"/>
</dbReference>
<name>A0A1V9YP31_ACHHY</name>
<dbReference type="GO" id="GO:0005524">
    <property type="term" value="F:ATP binding"/>
    <property type="evidence" value="ECO:0007669"/>
    <property type="project" value="InterPro"/>
</dbReference>
<feature type="region of interest" description="Disordered" evidence="2">
    <location>
        <begin position="230"/>
        <end position="286"/>
    </location>
</feature>
<dbReference type="SMART" id="SM00487">
    <property type="entry name" value="DEXDc"/>
    <property type="match status" value="1"/>
</dbReference>
<dbReference type="InterPro" id="IPR038718">
    <property type="entry name" value="SNF2-like_sf"/>
</dbReference>
<accession>A0A1V9YP31</accession>
<dbReference type="Gene3D" id="3.40.50.300">
    <property type="entry name" value="P-loop containing nucleotide triphosphate hydrolases"/>
    <property type="match status" value="1"/>
</dbReference>
<feature type="compositionally biased region" description="Acidic residues" evidence="2">
    <location>
        <begin position="171"/>
        <end position="181"/>
    </location>
</feature>
<feature type="compositionally biased region" description="Acidic residues" evidence="2">
    <location>
        <begin position="254"/>
        <end position="273"/>
    </location>
</feature>
<feature type="domain" description="Helicase ATP-binding" evidence="3">
    <location>
        <begin position="356"/>
        <end position="521"/>
    </location>
</feature>
<dbReference type="PROSITE" id="PS51192">
    <property type="entry name" value="HELICASE_ATP_BIND_1"/>
    <property type="match status" value="1"/>
</dbReference>
<dbReference type="SMART" id="SM00490">
    <property type="entry name" value="HELICc"/>
    <property type="match status" value="1"/>
</dbReference>
<dbReference type="Pfam" id="PF00176">
    <property type="entry name" value="SNF2-rel_dom"/>
    <property type="match status" value="1"/>
</dbReference>
<dbReference type="SUPFAM" id="SSF52540">
    <property type="entry name" value="P-loop containing nucleoside triphosphate hydrolases"/>
    <property type="match status" value="2"/>
</dbReference>
<dbReference type="OrthoDB" id="448448at2759"/>
<organism evidence="5 6">
    <name type="scientific">Achlya hypogyna</name>
    <name type="common">Oomycete</name>
    <name type="synonym">Protoachlya hypogyna</name>
    <dbReference type="NCBI Taxonomy" id="1202772"/>
    <lineage>
        <taxon>Eukaryota</taxon>
        <taxon>Sar</taxon>
        <taxon>Stramenopiles</taxon>
        <taxon>Oomycota</taxon>
        <taxon>Saprolegniomycetes</taxon>
        <taxon>Saprolegniales</taxon>
        <taxon>Achlyaceae</taxon>
        <taxon>Achlya</taxon>
    </lineage>
</organism>
<proteinExistence type="predicted"/>
<reference evidence="5 6" key="1">
    <citation type="journal article" date="2014" name="Genome Biol. Evol.">
        <title>The secreted proteins of Achlya hypogyna and Thraustotheca clavata identify the ancestral oomycete secretome and reveal gene acquisitions by horizontal gene transfer.</title>
        <authorList>
            <person name="Misner I."/>
            <person name="Blouin N."/>
            <person name="Leonard G."/>
            <person name="Richards T.A."/>
            <person name="Lane C.E."/>
        </authorList>
    </citation>
    <scope>NUCLEOTIDE SEQUENCE [LARGE SCALE GENOMIC DNA]</scope>
    <source>
        <strain evidence="5 6">ATCC 48635</strain>
    </source>
</reference>
<dbReference type="InterPro" id="IPR001650">
    <property type="entry name" value="Helicase_C-like"/>
</dbReference>
<comment type="caution">
    <text evidence="5">The sequence shown here is derived from an EMBL/GenBank/DDBJ whole genome shotgun (WGS) entry which is preliminary data.</text>
</comment>
<dbReference type="Proteomes" id="UP000243579">
    <property type="component" value="Unassembled WGS sequence"/>
</dbReference>
<dbReference type="EMBL" id="JNBR01001435">
    <property type="protein sequence ID" value="OQR87528.1"/>
    <property type="molecule type" value="Genomic_DNA"/>
</dbReference>
<protein>
    <submittedName>
        <fullName evidence="5">ATP-dependent helicase</fullName>
    </submittedName>
</protein>
<feature type="region of interest" description="Disordered" evidence="2">
    <location>
        <begin position="88"/>
        <end position="181"/>
    </location>
</feature>
<feature type="compositionally biased region" description="Basic residues" evidence="2">
    <location>
        <begin position="238"/>
        <end position="249"/>
    </location>
</feature>
<dbReference type="CDD" id="cd17919">
    <property type="entry name" value="DEXHc_Snf"/>
    <property type="match status" value="1"/>
</dbReference>
<dbReference type="CDD" id="cd18793">
    <property type="entry name" value="SF2_C_SNF"/>
    <property type="match status" value="1"/>
</dbReference>
<evidence type="ECO:0000259" key="3">
    <source>
        <dbReference type="PROSITE" id="PS51192"/>
    </source>
</evidence>
<evidence type="ECO:0000256" key="2">
    <source>
        <dbReference type="SAM" id="MobiDB-lite"/>
    </source>
</evidence>
<dbReference type="Pfam" id="PF00271">
    <property type="entry name" value="Helicase_C"/>
    <property type="match status" value="1"/>
</dbReference>
<dbReference type="STRING" id="1202772.A0A1V9YP31"/>